<dbReference type="SMART" id="SM00336">
    <property type="entry name" value="BBOX"/>
    <property type="match status" value="2"/>
</dbReference>
<dbReference type="Gene3D" id="3.30.40.10">
    <property type="entry name" value="Zinc/RING finger domain, C3HC4 (zinc finger)"/>
    <property type="match status" value="2"/>
</dbReference>
<keyword evidence="1" id="KW-0479">Metal-binding</keyword>
<evidence type="ECO:0000256" key="3">
    <source>
        <dbReference type="ARBA" id="ARBA00022833"/>
    </source>
</evidence>
<dbReference type="InterPro" id="IPR000315">
    <property type="entry name" value="Znf_B-box"/>
</dbReference>
<dbReference type="GO" id="GO:0061630">
    <property type="term" value="F:ubiquitin protein ligase activity"/>
    <property type="evidence" value="ECO:0007669"/>
    <property type="project" value="TreeGrafter"/>
</dbReference>
<feature type="compositionally biased region" description="Polar residues" evidence="5">
    <location>
        <begin position="437"/>
        <end position="447"/>
    </location>
</feature>
<evidence type="ECO:0000256" key="5">
    <source>
        <dbReference type="SAM" id="MobiDB-lite"/>
    </source>
</evidence>
<reference evidence="8" key="1">
    <citation type="submission" date="2025-08" db="UniProtKB">
        <authorList>
            <consortium name="Ensembl"/>
        </authorList>
    </citation>
    <scope>IDENTIFICATION</scope>
</reference>
<feature type="domain" description="B box-type" evidence="7">
    <location>
        <begin position="142"/>
        <end position="183"/>
    </location>
</feature>
<proteinExistence type="predicted"/>
<dbReference type="SMART" id="SM00249">
    <property type="entry name" value="PHD"/>
    <property type="match status" value="1"/>
</dbReference>
<accession>A0A673JZC3</accession>
<dbReference type="KEGG" id="srx:107717789"/>
<dbReference type="SMART" id="SM00184">
    <property type="entry name" value="RING"/>
    <property type="match status" value="2"/>
</dbReference>
<dbReference type="CTD" id="327484"/>
<dbReference type="RefSeq" id="XP_016380134.1">
    <property type="nucleotide sequence ID" value="XM_016524648.1"/>
</dbReference>
<feature type="compositionally biased region" description="Polar residues" evidence="5">
    <location>
        <begin position="1104"/>
        <end position="1114"/>
    </location>
</feature>
<feature type="compositionally biased region" description="Basic and acidic residues" evidence="5">
    <location>
        <begin position="1472"/>
        <end position="1492"/>
    </location>
</feature>
<keyword evidence="9" id="KW-1185">Reference proteome</keyword>
<feature type="region of interest" description="Disordered" evidence="5">
    <location>
        <begin position="361"/>
        <end position="390"/>
    </location>
</feature>
<evidence type="ECO:0000256" key="4">
    <source>
        <dbReference type="PROSITE-ProRule" id="PRU00024"/>
    </source>
</evidence>
<organism evidence="8 9">
    <name type="scientific">Sinocyclocheilus rhinocerous</name>
    <dbReference type="NCBI Taxonomy" id="307959"/>
    <lineage>
        <taxon>Eukaryota</taxon>
        <taxon>Metazoa</taxon>
        <taxon>Chordata</taxon>
        <taxon>Craniata</taxon>
        <taxon>Vertebrata</taxon>
        <taxon>Euteleostomi</taxon>
        <taxon>Actinopterygii</taxon>
        <taxon>Neopterygii</taxon>
        <taxon>Teleostei</taxon>
        <taxon>Ostariophysi</taxon>
        <taxon>Cypriniformes</taxon>
        <taxon>Cyprinidae</taxon>
        <taxon>Cyprininae</taxon>
        <taxon>Sinocyclocheilus</taxon>
    </lineage>
</organism>
<dbReference type="Gene3D" id="3.30.160.60">
    <property type="entry name" value="Classic Zinc Finger"/>
    <property type="match status" value="1"/>
</dbReference>
<dbReference type="SUPFAM" id="SSF57845">
    <property type="entry name" value="B-box zinc-binding domain"/>
    <property type="match status" value="1"/>
</dbReference>
<evidence type="ECO:0000256" key="1">
    <source>
        <dbReference type="ARBA" id="ARBA00022723"/>
    </source>
</evidence>
<keyword evidence="3" id="KW-0862">Zinc</keyword>
<dbReference type="PROSITE" id="PS00518">
    <property type="entry name" value="ZF_RING_1"/>
    <property type="match status" value="1"/>
</dbReference>
<dbReference type="InterPro" id="IPR047153">
    <property type="entry name" value="TRIM45/56/19-like"/>
</dbReference>
<protein>
    <submittedName>
        <fullName evidence="8">Tripartite motif-containing protein 66-like</fullName>
    </submittedName>
</protein>
<feature type="region of interest" description="Disordered" evidence="5">
    <location>
        <begin position="423"/>
        <end position="489"/>
    </location>
</feature>
<dbReference type="PANTHER" id="PTHR25462">
    <property type="entry name" value="BONUS, ISOFORM C-RELATED"/>
    <property type="match status" value="1"/>
</dbReference>
<dbReference type="PANTHER" id="PTHR25462:SF299">
    <property type="entry name" value="E3 UBIQUITIN-PROTEIN LIGASE TRIM56"/>
    <property type="match status" value="1"/>
</dbReference>
<dbReference type="InterPro" id="IPR001965">
    <property type="entry name" value="Znf_PHD"/>
</dbReference>
<evidence type="ECO:0000259" key="7">
    <source>
        <dbReference type="PROSITE" id="PS50119"/>
    </source>
</evidence>
<dbReference type="CDD" id="cd15541">
    <property type="entry name" value="PHD_TIF1_like"/>
    <property type="match status" value="1"/>
</dbReference>
<dbReference type="InterPro" id="IPR017907">
    <property type="entry name" value="Znf_RING_CS"/>
</dbReference>
<reference evidence="8" key="2">
    <citation type="submission" date="2025-09" db="UniProtKB">
        <authorList>
            <consortium name="Ensembl"/>
        </authorList>
    </citation>
    <scope>IDENTIFICATION</scope>
</reference>
<feature type="region of interest" description="Disordered" evidence="5">
    <location>
        <begin position="1468"/>
        <end position="1492"/>
    </location>
</feature>
<feature type="compositionally biased region" description="Low complexity" evidence="5">
    <location>
        <begin position="423"/>
        <end position="436"/>
    </location>
</feature>
<dbReference type="InterPro" id="IPR001841">
    <property type="entry name" value="Znf_RING"/>
</dbReference>
<gene>
    <name evidence="8" type="primary">trim33l</name>
</gene>
<feature type="region of interest" description="Disordered" evidence="5">
    <location>
        <begin position="1509"/>
        <end position="1529"/>
    </location>
</feature>
<dbReference type="Ensembl" id="ENSSRHT00000061198.1">
    <property type="protein sequence ID" value="ENSSRHP00000059535.1"/>
    <property type="gene ID" value="ENSSRHG00000029839.1"/>
</dbReference>
<evidence type="ECO:0000256" key="2">
    <source>
        <dbReference type="ARBA" id="ARBA00022771"/>
    </source>
</evidence>
<evidence type="ECO:0000313" key="9">
    <source>
        <dbReference type="Proteomes" id="UP000472270"/>
    </source>
</evidence>
<feature type="compositionally biased region" description="Basic and acidic residues" evidence="5">
    <location>
        <begin position="1511"/>
        <end position="1521"/>
    </location>
</feature>
<dbReference type="GO" id="GO:0008270">
    <property type="term" value="F:zinc ion binding"/>
    <property type="evidence" value="ECO:0007669"/>
    <property type="project" value="UniProtKB-KW"/>
</dbReference>
<feature type="region of interest" description="Disordered" evidence="5">
    <location>
        <begin position="1162"/>
        <end position="1192"/>
    </location>
</feature>
<feature type="compositionally biased region" description="Low complexity" evidence="5">
    <location>
        <begin position="365"/>
        <end position="376"/>
    </location>
</feature>
<feature type="region of interest" description="Disordered" evidence="5">
    <location>
        <begin position="1066"/>
        <end position="1114"/>
    </location>
</feature>
<feature type="compositionally biased region" description="Polar residues" evidence="5">
    <location>
        <begin position="1165"/>
        <end position="1180"/>
    </location>
</feature>
<dbReference type="GO" id="GO:0060340">
    <property type="term" value="P:positive regulation of type I interferon-mediated signaling pathway"/>
    <property type="evidence" value="ECO:0007669"/>
    <property type="project" value="TreeGrafter"/>
</dbReference>
<sequence>MFTPHQTGRPASPRPVLQRTVCGCCAVCKVHLNSSADPRLLPCLHIVCNTCLTKICTDGATQDCPLCAQSFCLSEVTECAIFEDTSNNNKAPKCAGCEESEVSGWCVQCEEALCLDCISAHHRVKVTRDHEVTPKKPPTGWIQRRRCPSHTQESLRFFCLVCEELTCKDCQLITHRGHSFVQQEEAVGSQRQQLQSLLDSIRHQKETVISSLLLLEARLQEIEKIKVAAKKMLTQVVHSIYQTLVLKATQMLKVIEALFAEEVGCLLERKTSLNSLEGCQEYIAAFIDKILCTEGHCLLVHTKRIETQVKKLLSQKAYTPETMIELHLQIQNELCQHIMKFGFLRISKVLVPFTTQRTDSTQLESVSVKSSNPNSPLTATDVHPAPTSSSVDAQVQGECVLNSFTLRPCASSQIVQMNQALHSLPHPSQPSQPSHSNQARSAYNNVASSQPNQSKRSSSDLQSSSSSPSVQVQSHEVMSEQSKHAYSPSSNCVPYFPQSAPKTHMNYSLSVYSQPRLPLMNCTASQISNISESAKCRKAYCPTMQVSQTRILTRPLPVNSQKQPIPVNNQTPVPTHPIPANNQTLTPTHLVPANYQRPQLTHQIQVNNQTLAPTHPIPANNQAPLLTHQMAVSNQKQPISVNNQTPITHPLPANNQTPLLTRQMPINNQTPVPTHPILANNQTLIPTHAILANNQTLAPTHPIPANNQTPLLTHPIIANNQTPILTHPTSANNQTLTPTHPMPANNQTPLQTHQMAVNNQKQPISDNNQTPVTTHPISAYNQMPVLIQPIPVNNQTPVTTHPISAYNQMPVLIQPIPVNNQTPVTTHPISAYNQMPVLIQPIPVNNQTPVTTHPISAYNQMPVLIQPIPVNNQTPVTTHPISAYNQMPVLIQPIPVNNQTPKPTHPIPANNQMPVLIQPIPANNQSTILTHSLPTCNQTLILTHPIQTNFLGPGHSFSMQPNIPFTVLSTINALSLNDTTAISNVHFTEASSGRMNHCPQDPCAPNPTSTISNAIPSTASGSLLPVNPMPSAPISGNDTLWSKNGTYNSINVPVKALADSACDQDADVSSTNFTDTDHLESNLPTSHVSETAPKEPSPDPAHSSGPSNIHQDSLSTITEKCSRQTLDDQSSTKNYSGPKHWSVGMPITFRQLVEAKCIPVRSKDNLNTTPPADSTHCSTSEDLDGERTTHDKTVQSAFDYREAKKEDKESAVTLEHFRRQIKQFKRFLRVSLECLPISLPPSGQPLPEFHLITDTSTGHILVQESQGGQVNQVWRWHEDPLPSRSSSCSVSQDSDSSPASDVEFCAVCLSAGAPLLCAKCGCAFHYDCHIPPILTKPCKDWVCLLCQDLNETVMYGSEEMRTPSLSLEDQRKCEKLLFGLLCDENKSLLFSATKNHSKTAEFDIILGRLLGKRKPPYRTVAELVSDVWTLFDILMLNSERKNMVVKLKKSFQQQLNESFGKSLHASLLNHSSSKDPSRTPETEAEREKHRNTLKRMREFFTANCGTAAKKSCTDEGKERDGCGNTAAAE</sequence>
<dbReference type="SUPFAM" id="SSF57903">
    <property type="entry name" value="FYVE/PHD zinc finger"/>
    <property type="match status" value="1"/>
</dbReference>
<dbReference type="OrthoDB" id="1870062at2759"/>
<dbReference type="InterPro" id="IPR013083">
    <property type="entry name" value="Znf_RING/FYVE/PHD"/>
</dbReference>
<feature type="domain" description="RING-type" evidence="6">
    <location>
        <begin position="25"/>
        <end position="67"/>
    </location>
</feature>
<dbReference type="GO" id="GO:0045087">
    <property type="term" value="P:innate immune response"/>
    <property type="evidence" value="ECO:0007669"/>
    <property type="project" value="TreeGrafter"/>
</dbReference>
<dbReference type="InterPro" id="IPR011011">
    <property type="entry name" value="Znf_FYVE_PHD"/>
</dbReference>
<dbReference type="GO" id="GO:0005654">
    <property type="term" value="C:nucleoplasm"/>
    <property type="evidence" value="ECO:0007669"/>
    <property type="project" value="TreeGrafter"/>
</dbReference>
<dbReference type="PROSITE" id="PS50119">
    <property type="entry name" value="ZF_BBOX"/>
    <property type="match status" value="2"/>
</dbReference>
<keyword evidence="2 4" id="KW-0863">Zinc-finger</keyword>
<feature type="domain" description="B box-type" evidence="7">
    <location>
        <begin position="89"/>
        <end position="135"/>
    </location>
</feature>
<evidence type="ECO:0000313" key="8">
    <source>
        <dbReference type="Ensembl" id="ENSSRHP00000059535.1"/>
    </source>
</evidence>
<dbReference type="GeneID" id="107717789"/>
<dbReference type="Pfam" id="PF00643">
    <property type="entry name" value="zf-B_box"/>
    <property type="match status" value="2"/>
</dbReference>
<dbReference type="PROSITE" id="PS50089">
    <property type="entry name" value="ZF_RING_2"/>
    <property type="match status" value="1"/>
</dbReference>
<feature type="compositionally biased region" description="Low complexity" evidence="5">
    <location>
        <begin position="448"/>
        <end position="474"/>
    </location>
</feature>
<dbReference type="Proteomes" id="UP000472270">
    <property type="component" value="Unassembled WGS sequence"/>
</dbReference>
<name>A0A673JZC3_9TELE</name>
<evidence type="ECO:0000259" key="6">
    <source>
        <dbReference type="PROSITE" id="PS50089"/>
    </source>
</evidence>